<comment type="caution">
    <text evidence="2">The sequence shown here is derived from an EMBL/GenBank/DDBJ whole genome shotgun (WGS) entry which is preliminary data.</text>
</comment>
<evidence type="ECO:0000259" key="1">
    <source>
        <dbReference type="Pfam" id="PF16976"/>
    </source>
</evidence>
<dbReference type="InterPro" id="IPR017592">
    <property type="entry name" value="Pilus_assmbl_Flp-typ_CpaB"/>
</dbReference>
<dbReference type="NCBIfam" id="TIGR03177">
    <property type="entry name" value="pilus_cpaB"/>
    <property type="match status" value="1"/>
</dbReference>
<name>A0ABW1L5K0_9BACL</name>
<keyword evidence="3" id="KW-1185">Reference proteome</keyword>
<dbReference type="Proteomes" id="UP001596170">
    <property type="component" value="Unassembled WGS sequence"/>
</dbReference>
<organism evidence="2 3">
    <name type="scientific">Paenisporosarcina macmurdoensis</name>
    <dbReference type="NCBI Taxonomy" id="212659"/>
    <lineage>
        <taxon>Bacteria</taxon>
        <taxon>Bacillati</taxon>
        <taxon>Bacillota</taxon>
        <taxon>Bacilli</taxon>
        <taxon>Bacillales</taxon>
        <taxon>Caryophanaceae</taxon>
        <taxon>Paenisporosarcina</taxon>
    </lineage>
</organism>
<evidence type="ECO:0000313" key="3">
    <source>
        <dbReference type="Proteomes" id="UP001596170"/>
    </source>
</evidence>
<evidence type="ECO:0000313" key="2">
    <source>
        <dbReference type="EMBL" id="MFC6038756.1"/>
    </source>
</evidence>
<accession>A0ABW1L5K0</accession>
<reference evidence="3" key="1">
    <citation type="journal article" date="2019" name="Int. J. Syst. Evol. Microbiol.">
        <title>The Global Catalogue of Microorganisms (GCM) 10K type strain sequencing project: providing services to taxonomists for standard genome sequencing and annotation.</title>
        <authorList>
            <consortium name="The Broad Institute Genomics Platform"/>
            <consortium name="The Broad Institute Genome Sequencing Center for Infectious Disease"/>
            <person name="Wu L."/>
            <person name="Ma J."/>
        </authorList>
    </citation>
    <scope>NUCLEOTIDE SEQUENCE [LARGE SCALE GENOMIC DNA]</scope>
    <source>
        <strain evidence="3">CCUG 54527</strain>
    </source>
</reference>
<dbReference type="RefSeq" id="WP_377732854.1">
    <property type="nucleotide sequence ID" value="NZ_JBHSRI010000003.1"/>
</dbReference>
<dbReference type="InterPro" id="IPR031571">
    <property type="entry name" value="RcpC_dom"/>
</dbReference>
<dbReference type="EMBL" id="JBHSRI010000003">
    <property type="protein sequence ID" value="MFC6038756.1"/>
    <property type="molecule type" value="Genomic_DNA"/>
</dbReference>
<gene>
    <name evidence="2" type="primary">cpaB</name>
    <name evidence="2" type="ORF">ACFPYN_04715</name>
</gene>
<sequence>MVFGIFASVLLFLKVTESQKPSIQQEKPLVIEHKEKKEEAKAEVEIVPKMIPVSEGKRAITIATTDVQGVAGFVIPGSYVDVIAVMEGPEEKEEAQHDSATLLLQNVKILAIGHSADDEETTKRYQMVTVEVTPKEGLILGFSTRYELYLMLRQDGDDKIEPAHTHIHEDELHEGVFK</sequence>
<feature type="domain" description="Flp pilus assembly protein RcpC/CpaB" evidence="1">
    <location>
        <begin position="53"/>
        <end position="140"/>
    </location>
</feature>
<protein>
    <submittedName>
        <fullName evidence="2">Flp pilus assembly protein CpaB</fullName>
    </submittedName>
</protein>
<dbReference type="Pfam" id="PF16976">
    <property type="entry name" value="RcpC"/>
    <property type="match status" value="1"/>
</dbReference>
<proteinExistence type="predicted"/>